<reference evidence="4 5" key="1">
    <citation type="journal article" date="2012" name="Science">
        <title>The Paleozoic origin of enzymatic lignin decomposition reconstructed from 31 fungal genomes.</title>
        <authorList>
            <person name="Floudas D."/>
            <person name="Binder M."/>
            <person name="Riley R."/>
            <person name="Barry K."/>
            <person name="Blanchette R.A."/>
            <person name="Henrissat B."/>
            <person name="Martinez A.T."/>
            <person name="Otillar R."/>
            <person name="Spatafora J.W."/>
            <person name="Yadav J.S."/>
            <person name="Aerts A."/>
            <person name="Benoit I."/>
            <person name="Boyd A."/>
            <person name="Carlson A."/>
            <person name="Copeland A."/>
            <person name="Coutinho P.M."/>
            <person name="de Vries R.P."/>
            <person name="Ferreira P."/>
            <person name="Findley K."/>
            <person name="Foster B."/>
            <person name="Gaskell J."/>
            <person name="Glotzer D."/>
            <person name="Gorecki P."/>
            <person name="Heitman J."/>
            <person name="Hesse C."/>
            <person name="Hori C."/>
            <person name="Igarashi K."/>
            <person name="Jurgens J.A."/>
            <person name="Kallen N."/>
            <person name="Kersten P."/>
            <person name="Kohler A."/>
            <person name="Kuees U."/>
            <person name="Kumar T.K.A."/>
            <person name="Kuo A."/>
            <person name="LaButti K."/>
            <person name="Larrondo L.F."/>
            <person name="Lindquist E."/>
            <person name="Ling A."/>
            <person name="Lombard V."/>
            <person name="Lucas S."/>
            <person name="Lundell T."/>
            <person name="Martin R."/>
            <person name="McLaughlin D.J."/>
            <person name="Morgenstern I."/>
            <person name="Morin E."/>
            <person name="Murat C."/>
            <person name="Nagy L.G."/>
            <person name="Nolan M."/>
            <person name="Ohm R.A."/>
            <person name="Patyshakuliyeva A."/>
            <person name="Rokas A."/>
            <person name="Ruiz-Duenas F.J."/>
            <person name="Sabat G."/>
            <person name="Salamov A."/>
            <person name="Samejima M."/>
            <person name="Schmutz J."/>
            <person name="Slot J.C."/>
            <person name="St John F."/>
            <person name="Stenlid J."/>
            <person name="Sun H."/>
            <person name="Sun S."/>
            <person name="Syed K."/>
            <person name="Tsang A."/>
            <person name="Wiebenga A."/>
            <person name="Young D."/>
            <person name="Pisabarro A."/>
            <person name="Eastwood D.C."/>
            <person name="Martin F."/>
            <person name="Cullen D."/>
            <person name="Grigoriev I.V."/>
            <person name="Hibbett D.S."/>
        </authorList>
    </citation>
    <scope>NUCLEOTIDE SEQUENCE [LARGE SCALE GENOMIC DNA]</scope>
    <source>
        <strain evidence="4 5">DJM-731 SS1</strain>
    </source>
</reference>
<sequence>MVLDIMSTNTSYPPNGGNDSSGPTAGTRTSNQQTTLGVKSARKRRDDHFDPSNYNWEFRPPGLHDVQRLVDIVNNNNSEEDSDSDEDDLLEEIHIKRIPNKFFVYRSHFLRAYRNVVDPSSGQEVRPVPQRYISKLAGHVWKQVLTEAEREPYHLAYLQLKREFEAAHPDYHYRPRTRLQRESEKDLQNQKRAEETELKRLEKREREEKENRLRISKGYSHRAWRKLKADVRSGKIPDPCADVGGCITQDKIKKPVIEHQPEDNSLILPNVSGPVVPEHSEHLVLPTVHLLTSNVGMRASMAWKMTEKTDNHAEHYDSHEEYDTEEEDQDMEYASDEPVEEPYRKPAPVRADYEVQEIPAPLPLPSTCFAESSTRGRWPDAQEIPPPRRLFYPRQPTAFNNIGPVRSLLPEVISSMNLKQLEDALIATSLPELLEPLEPVQAPPPVRPVRPAIEFGRVNPAQLVFSTGSETSSAKRRMVMYDTEPEPRSIRDEPDDPVRGPVDIDCDGEENTEFEVDVVRDPIDFDMDERMAPPTGDEDPYQVFPPPCRTNCPPGSGQWIPGGESLDRSHVASNSKAPLIETSVTNQHAMSVEPMMQEDPTPVKGKGKRRLSEGEEGRSRQPSIAVGHMASPRTPRSRQPSIVVGLVNGAIELISQEELERLEDLERLEELERLERDEDQVVHSRGSTSGSSGSTSTSTSTSPLSEPSEAITELLSASSFDTPVTSADAEEAYTVPNDDGKHFQAYHWFGQPLDAVLDGAAGVDARGPRMSFSDLITPLPDHLTQEGLMLQNMQNQINQVVEQGDDAHYNSWTMSLEDVGFDY</sequence>
<dbReference type="PROSITE" id="PS50118">
    <property type="entry name" value="HMG_BOX_2"/>
    <property type="match status" value="1"/>
</dbReference>
<feature type="region of interest" description="Disordered" evidence="2">
    <location>
        <begin position="308"/>
        <end position="343"/>
    </location>
</feature>
<feature type="region of interest" description="Disordered" evidence="2">
    <location>
        <begin position="172"/>
        <end position="198"/>
    </location>
</feature>
<feature type="compositionally biased region" description="Acidic residues" evidence="2">
    <location>
        <begin position="322"/>
        <end position="340"/>
    </location>
</feature>
<feature type="compositionally biased region" description="Basic and acidic residues" evidence="2">
    <location>
        <begin position="485"/>
        <end position="498"/>
    </location>
</feature>
<dbReference type="InterPro" id="IPR009071">
    <property type="entry name" value="HMG_box_dom"/>
</dbReference>
<evidence type="ECO:0000313" key="5">
    <source>
        <dbReference type="Proteomes" id="UP000030653"/>
    </source>
</evidence>
<feature type="region of interest" description="Disordered" evidence="2">
    <location>
        <begin position="676"/>
        <end position="710"/>
    </location>
</feature>
<proteinExistence type="predicted"/>
<dbReference type="GO" id="GO:0003677">
    <property type="term" value="F:DNA binding"/>
    <property type="evidence" value="ECO:0007669"/>
    <property type="project" value="UniProtKB-UniRule"/>
</dbReference>
<keyword evidence="5" id="KW-1185">Reference proteome</keyword>
<feature type="domain" description="HMG box" evidence="3">
    <location>
        <begin position="95"/>
        <end position="172"/>
    </location>
</feature>
<dbReference type="OrthoDB" id="6247875at2759"/>
<dbReference type="GeneID" id="63692495"/>
<accession>M5FPW9</accession>
<dbReference type="EMBL" id="JH795877">
    <property type="protein sequence ID" value="EJT97373.1"/>
    <property type="molecule type" value="Genomic_DNA"/>
</dbReference>
<dbReference type="SUPFAM" id="SSF47095">
    <property type="entry name" value="HMG-box"/>
    <property type="match status" value="1"/>
</dbReference>
<dbReference type="Proteomes" id="UP000030653">
    <property type="component" value="Unassembled WGS sequence"/>
</dbReference>
<evidence type="ECO:0000313" key="4">
    <source>
        <dbReference type="EMBL" id="EJT97373.1"/>
    </source>
</evidence>
<dbReference type="GO" id="GO:0005634">
    <property type="term" value="C:nucleus"/>
    <property type="evidence" value="ECO:0007669"/>
    <property type="project" value="UniProtKB-UniRule"/>
</dbReference>
<name>M5FPW9_DACPD</name>
<dbReference type="Gene3D" id="1.10.30.10">
    <property type="entry name" value="High mobility group box domain"/>
    <property type="match status" value="1"/>
</dbReference>
<gene>
    <name evidence="4" type="ORF">DACRYDRAFT_97194</name>
</gene>
<feature type="region of interest" description="Disordered" evidence="2">
    <location>
        <begin position="591"/>
        <end position="638"/>
    </location>
</feature>
<dbReference type="InterPro" id="IPR036910">
    <property type="entry name" value="HMG_box_dom_sf"/>
</dbReference>
<feature type="region of interest" description="Disordered" evidence="2">
    <location>
        <begin position="1"/>
        <end position="57"/>
    </location>
</feature>
<dbReference type="STRING" id="1858805.M5FPW9"/>
<keyword evidence="1" id="KW-0539">Nucleus</keyword>
<dbReference type="HOGENOM" id="CLU_343884_0_0_1"/>
<evidence type="ECO:0000259" key="3">
    <source>
        <dbReference type="PROSITE" id="PS50118"/>
    </source>
</evidence>
<dbReference type="AlphaFoldDB" id="M5FPW9"/>
<dbReference type="RefSeq" id="XP_040624271.1">
    <property type="nucleotide sequence ID" value="XM_040777433.1"/>
</dbReference>
<protein>
    <recommendedName>
        <fullName evidence="3">HMG box domain-containing protein</fullName>
    </recommendedName>
</protein>
<feature type="compositionally biased region" description="Polar residues" evidence="2">
    <location>
        <begin position="1"/>
        <end position="37"/>
    </location>
</feature>
<evidence type="ECO:0000256" key="2">
    <source>
        <dbReference type="SAM" id="MobiDB-lite"/>
    </source>
</evidence>
<feature type="region of interest" description="Disordered" evidence="2">
    <location>
        <begin position="482"/>
        <end position="507"/>
    </location>
</feature>
<evidence type="ECO:0000256" key="1">
    <source>
        <dbReference type="PROSITE-ProRule" id="PRU00267"/>
    </source>
</evidence>
<feature type="DNA-binding region" description="HMG box" evidence="1">
    <location>
        <begin position="95"/>
        <end position="172"/>
    </location>
</feature>
<feature type="compositionally biased region" description="Basic and acidic residues" evidence="2">
    <location>
        <begin position="308"/>
        <end position="321"/>
    </location>
</feature>
<feature type="compositionally biased region" description="Basic and acidic residues" evidence="2">
    <location>
        <begin position="610"/>
        <end position="619"/>
    </location>
</feature>
<keyword evidence="1" id="KW-0238">DNA-binding</keyword>
<organism evidence="4 5">
    <name type="scientific">Dacryopinax primogenitus (strain DJM 731)</name>
    <name type="common">Brown rot fungus</name>
    <dbReference type="NCBI Taxonomy" id="1858805"/>
    <lineage>
        <taxon>Eukaryota</taxon>
        <taxon>Fungi</taxon>
        <taxon>Dikarya</taxon>
        <taxon>Basidiomycota</taxon>
        <taxon>Agaricomycotina</taxon>
        <taxon>Dacrymycetes</taxon>
        <taxon>Dacrymycetales</taxon>
        <taxon>Dacrymycetaceae</taxon>
        <taxon>Dacryopinax</taxon>
    </lineage>
</organism>
<feature type="compositionally biased region" description="Low complexity" evidence="2">
    <location>
        <begin position="686"/>
        <end position="702"/>
    </location>
</feature>